<dbReference type="EnsemblMetazoa" id="AATE017440-RA">
    <property type="protein sequence ID" value="AATE017440-PA.1"/>
    <property type="gene ID" value="AATE017440"/>
</dbReference>
<dbReference type="AlphaFoldDB" id="A0A182JG36"/>
<organism evidence="1">
    <name type="scientific">Anopheles atroparvus</name>
    <name type="common">European mosquito</name>
    <dbReference type="NCBI Taxonomy" id="41427"/>
    <lineage>
        <taxon>Eukaryota</taxon>
        <taxon>Metazoa</taxon>
        <taxon>Ecdysozoa</taxon>
        <taxon>Arthropoda</taxon>
        <taxon>Hexapoda</taxon>
        <taxon>Insecta</taxon>
        <taxon>Pterygota</taxon>
        <taxon>Neoptera</taxon>
        <taxon>Endopterygota</taxon>
        <taxon>Diptera</taxon>
        <taxon>Nematocera</taxon>
        <taxon>Culicoidea</taxon>
        <taxon>Culicidae</taxon>
        <taxon>Anophelinae</taxon>
        <taxon>Anopheles</taxon>
    </lineage>
</organism>
<dbReference type="VEuPathDB" id="VectorBase:AATE017440"/>
<evidence type="ECO:0000313" key="1">
    <source>
        <dbReference type="EnsemblMetazoa" id="AATE017440-PA.1"/>
    </source>
</evidence>
<reference evidence="1" key="1">
    <citation type="submission" date="2022-08" db="UniProtKB">
        <authorList>
            <consortium name="EnsemblMetazoa"/>
        </authorList>
    </citation>
    <scope>IDENTIFICATION</scope>
    <source>
        <strain evidence="1">EBRO</strain>
    </source>
</reference>
<proteinExistence type="predicted"/>
<accession>A0A182JG36</accession>
<protein>
    <submittedName>
        <fullName evidence="1">Uncharacterized protein</fullName>
    </submittedName>
</protein>
<sequence>MPIRGIEQQQHTRARVDCFTTRVAREDTADPGLVVAHLHEPGVLLRIAHGVQRVISERRERNDSLKLPASVAVGDEATARVTIADVRPVGITSTEHSIVYGLIERVGVVRQAACVVDDRDLGHAQPSGHVVELGVAPAGYLSHVPVEPSRRIFLRRVETDREDAIVKPNRSFQLQKGQIVPMGATAKLRIPSFKCAGTARTQRTTIKDVGSYDARARMEGFATDRNESESPFAGIIMPTGQRG</sequence>
<name>A0A182JG36_ANOAO</name>